<keyword evidence="2" id="KW-1185">Reference proteome</keyword>
<evidence type="ECO:0000313" key="2">
    <source>
        <dbReference type="Proteomes" id="UP000001554"/>
    </source>
</evidence>
<dbReference type="KEGG" id="bfo:118414506"/>
<proteinExistence type="predicted"/>
<evidence type="ECO:0000313" key="3">
    <source>
        <dbReference type="RefSeq" id="XP_035674488.1"/>
    </source>
</evidence>
<dbReference type="GeneID" id="118414506"/>
<reference evidence="2" key="1">
    <citation type="journal article" date="2020" name="Nat. Ecol. Evol.">
        <title>Deeply conserved synteny resolves early events in vertebrate evolution.</title>
        <authorList>
            <person name="Simakov O."/>
            <person name="Marletaz F."/>
            <person name="Yue J.X."/>
            <person name="O'Connell B."/>
            <person name="Jenkins J."/>
            <person name="Brandt A."/>
            <person name="Calef R."/>
            <person name="Tung C.H."/>
            <person name="Huang T.K."/>
            <person name="Schmutz J."/>
            <person name="Satoh N."/>
            <person name="Yu J.K."/>
            <person name="Putnam N.H."/>
            <person name="Green R.E."/>
            <person name="Rokhsar D.S."/>
        </authorList>
    </citation>
    <scope>NUCLEOTIDE SEQUENCE [LARGE SCALE GENOMIC DNA]</scope>
    <source>
        <strain evidence="2">S238N-H82</strain>
    </source>
</reference>
<dbReference type="InterPro" id="IPR021419">
    <property type="entry name" value="Mediator_Med25_VWA"/>
</dbReference>
<evidence type="ECO:0000259" key="1">
    <source>
        <dbReference type="Pfam" id="PF11265"/>
    </source>
</evidence>
<reference evidence="3" key="2">
    <citation type="submission" date="2025-08" db="UniProtKB">
        <authorList>
            <consortium name="RefSeq"/>
        </authorList>
    </citation>
    <scope>IDENTIFICATION</scope>
    <source>
        <strain evidence="3">S238N-H82</strain>
        <tissue evidence="3">Testes</tissue>
    </source>
</reference>
<gene>
    <name evidence="3" type="primary">LOC118414506</name>
</gene>
<dbReference type="Proteomes" id="UP000001554">
    <property type="component" value="Chromosome 4"/>
</dbReference>
<feature type="domain" description="Mediator of RNA polymerase II transcription subunit 25 von Willebrand factor type A" evidence="1">
    <location>
        <begin position="19"/>
        <end position="70"/>
    </location>
</feature>
<name>A0A9J7L1Q2_BRAFL</name>
<dbReference type="Pfam" id="PF11265">
    <property type="entry name" value="Med25_VWA"/>
    <property type="match status" value="1"/>
</dbReference>
<accession>A0A9J7L1Q2</accession>
<sequence>MVVPNPPPAPEQPEPTVQQIKADVVFVIEGTANLGAYFNNLKTSYIIPTVEYFNGGPVAETDFGGDVSCAFISALFVS</sequence>
<dbReference type="OrthoDB" id="7690434at2759"/>
<organism evidence="2 3">
    <name type="scientific">Branchiostoma floridae</name>
    <name type="common">Florida lancelet</name>
    <name type="synonym">Amphioxus</name>
    <dbReference type="NCBI Taxonomy" id="7739"/>
    <lineage>
        <taxon>Eukaryota</taxon>
        <taxon>Metazoa</taxon>
        <taxon>Chordata</taxon>
        <taxon>Cephalochordata</taxon>
        <taxon>Leptocardii</taxon>
        <taxon>Amphioxiformes</taxon>
        <taxon>Branchiostomatidae</taxon>
        <taxon>Branchiostoma</taxon>
    </lineage>
</organism>
<dbReference type="RefSeq" id="XP_035674488.1">
    <property type="nucleotide sequence ID" value="XM_035818595.1"/>
</dbReference>
<dbReference type="AlphaFoldDB" id="A0A9J7L1Q2"/>
<protein>
    <submittedName>
        <fullName evidence="3">Mediator of RNA polymerase II transcription subunit 25-like</fullName>
    </submittedName>
</protein>